<sequence length="45" mass="4642">MVSTAANTLQGSGELINVEVAEDQAPLIGTMAAANRIVVIKDSDQ</sequence>
<dbReference type="Proteomes" id="UP001596266">
    <property type="component" value="Unassembled WGS sequence"/>
</dbReference>
<gene>
    <name evidence="1" type="ORF">ACFP57_00825</name>
</gene>
<keyword evidence="2" id="KW-1185">Reference proteome</keyword>
<reference evidence="2" key="1">
    <citation type="journal article" date="2019" name="Int. J. Syst. Evol. Microbiol.">
        <title>The Global Catalogue of Microorganisms (GCM) 10K type strain sequencing project: providing services to taxonomists for standard genome sequencing and annotation.</title>
        <authorList>
            <consortium name="The Broad Institute Genomics Platform"/>
            <consortium name="The Broad Institute Genome Sequencing Center for Infectious Disease"/>
            <person name="Wu L."/>
            <person name="Ma J."/>
        </authorList>
    </citation>
    <scope>NUCLEOTIDE SEQUENCE [LARGE SCALE GENOMIC DNA]</scope>
    <source>
        <strain evidence="2">CGMCC 1.15277</strain>
    </source>
</reference>
<evidence type="ECO:0000313" key="2">
    <source>
        <dbReference type="Proteomes" id="UP001596266"/>
    </source>
</evidence>
<organism evidence="1 2">
    <name type="scientific">Luteococcus sanguinis</name>
    <dbReference type="NCBI Taxonomy" id="174038"/>
    <lineage>
        <taxon>Bacteria</taxon>
        <taxon>Bacillati</taxon>
        <taxon>Actinomycetota</taxon>
        <taxon>Actinomycetes</taxon>
        <taxon>Propionibacteriales</taxon>
        <taxon>Propionibacteriaceae</taxon>
        <taxon>Luteococcus</taxon>
    </lineage>
</organism>
<accession>A0ABW1WWX7</accession>
<name>A0ABW1WWX7_9ACTN</name>
<dbReference type="EMBL" id="JBHSUA010000004">
    <property type="protein sequence ID" value="MFC6395542.1"/>
    <property type="molecule type" value="Genomic_DNA"/>
</dbReference>
<dbReference type="RefSeq" id="WP_343887023.1">
    <property type="nucleotide sequence ID" value="NZ_BAAAKI010000027.1"/>
</dbReference>
<protein>
    <submittedName>
        <fullName evidence="1">Uncharacterized protein</fullName>
    </submittedName>
</protein>
<comment type="caution">
    <text evidence="1">The sequence shown here is derived from an EMBL/GenBank/DDBJ whole genome shotgun (WGS) entry which is preliminary data.</text>
</comment>
<evidence type="ECO:0000313" key="1">
    <source>
        <dbReference type="EMBL" id="MFC6395542.1"/>
    </source>
</evidence>
<proteinExistence type="predicted"/>